<organism evidence="1 2">
    <name type="scientific">Actinophytocola oryzae</name>
    <dbReference type="NCBI Taxonomy" id="502181"/>
    <lineage>
        <taxon>Bacteria</taxon>
        <taxon>Bacillati</taxon>
        <taxon>Actinomycetota</taxon>
        <taxon>Actinomycetes</taxon>
        <taxon>Pseudonocardiales</taxon>
        <taxon>Pseudonocardiaceae</taxon>
    </lineage>
</organism>
<dbReference type="EMBL" id="SOCP01000011">
    <property type="protein sequence ID" value="TDV46177.1"/>
    <property type="molecule type" value="Genomic_DNA"/>
</dbReference>
<name>A0A4R7VB51_9PSEU</name>
<evidence type="ECO:0000313" key="1">
    <source>
        <dbReference type="EMBL" id="TDV46177.1"/>
    </source>
</evidence>
<sequence length="650" mass="70709">MALPAPNLDDRRFQDLVDDAKRMVMRRCPEWTDHNVSDPGVTLIETFAFMTDQLLFRLNQVPDRLYVKFLELIGLRLIPPTPAQAGVTFWLSAPAITPVGVVTGTNVATLRTEHDESVVFSTSEDLQILPCSLSFVATQAADADGQVDHTDELRMGQSIPAFSPVPRVDDVLLVGLSNPVPNCVVRLDFDCRVEGVGVHPDHPPLRWEAWNGTEWRRCRVSTDETGALNANGEIHVHVPGDHESAVLGGNAAGWLRARVVEVDADWPTYEASPFVAALSASTIGGTVVASHCEIVEEEILGDSEGVPGQQFSVARAPVVIGAGDAALEIMSDDGWQEWTRVHNFAASGPDDRHYILDGTSGTVHFGPAIREPDGGLRQYGAVPPYGTTLRLRRYATGGGRVGNVGKGAIQTLKSSIPFVSRVENIEAAWGGVDGEDIEEAKARGPILLRTRSRAVTAEDYEAITQEAAPDVARVRCVTAGDEDTDAGSVRILVVPAAAEVEGKIDFAELVPSEETLSRISERLDEVRLIGTRVLVSPPRFRGVTVVARVIARPRLDAARVRADALEALYRYLNPISGGRDGRGWEFGRPVQSGDVYALLQRVRGVDLVEDVRLFGANPVTGERGEETQRLDVDPHSLIFSYEHHVKVEDH</sequence>
<reference evidence="1 2" key="1">
    <citation type="submission" date="2019-03" db="EMBL/GenBank/DDBJ databases">
        <title>Genomic Encyclopedia of Archaeal and Bacterial Type Strains, Phase II (KMG-II): from individual species to whole genera.</title>
        <authorList>
            <person name="Goeker M."/>
        </authorList>
    </citation>
    <scope>NUCLEOTIDE SEQUENCE [LARGE SCALE GENOMIC DNA]</scope>
    <source>
        <strain evidence="1 2">DSM 45499</strain>
    </source>
</reference>
<proteinExistence type="predicted"/>
<protein>
    <submittedName>
        <fullName evidence="1">Putative phage baseplate assembly protein</fullName>
    </submittedName>
</protein>
<gene>
    <name evidence="1" type="ORF">CLV71_111135</name>
</gene>
<accession>A0A4R7VB51</accession>
<dbReference type="AlphaFoldDB" id="A0A4R7VB51"/>
<dbReference type="OrthoDB" id="9027184at2"/>
<keyword evidence="2" id="KW-1185">Reference proteome</keyword>
<dbReference type="InterPro" id="IPR011749">
    <property type="entry name" value="CHP02243"/>
</dbReference>
<evidence type="ECO:0000313" key="2">
    <source>
        <dbReference type="Proteomes" id="UP000294927"/>
    </source>
</evidence>
<dbReference type="RefSeq" id="WP_133905838.1">
    <property type="nucleotide sequence ID" value="NZ_SOCP01000011.1"/>
</dbReference>
<dbReference type="NCBIfam" id="TIGR02243">
    <property type="entry name" value="putative baseplate assembly protein"/>
    <property type="match status" value="1"/>
</dbReference>
<comment type="caution">
    <text evidence="1">The sequence shown here is derived from an EMBL/GenBank/DDBJ whole genome shotgun (WGS) entry which is preliminary data.</text>
</comment>
<dbReference type="Proteomes" id="UP000294927">
    <property type="component" value="Unassembled WGS sequence"/>
</dbReference>